<dbReference type="Gene3D" id="2.10.109.10">
    <property type="entry name" value="Umud Fragment, subunit A"/>
    <property type="match status" value="1"/>
</dbReference>
<keyword evidence="2" id="KW-1185">Reference proteome</keyword>
<gene>
    <name evidence="1" type="ORF">H8B06_05340</name>
</gene>
<reference evidence="1 2" key="1">
    <citation type="submission" date="2020-08" db="EMBL/GenBank/DDBJ databases">
        <title>Sphingobacterium sp. DN00404 isolated from aquaculture water.</title>
        <authorList>
            <person name="Zhang M."/>
        </authorList>
    </citation>
    <scope>NUCLEOTIDE SEQUENCE [LARGE SCALE GENOMIC DNA]</scope>
    <source>
        <strain evidence="1 2">DN00404</strain>
    </source>
</reference>
<protein>
    <submittedName>
        <fullName evidence="1">S24/S26 family peptidase</fullName>
    </submittedName>
</protein>
<proteinExistence type="predicted"/>
<dbReference type="EMBL" id="JACOIK010000003">
    <property type="protein sequence ID" value="MBD1432242.1"/>
    <property type="molecule type" value="Genomic_DNA"/>
</dbReference>
<dbReference type="Proteomes" id="UP000602759">
    <property type="component" value="Unassembled WGS sequence"/>
</dbReference>
<evidence type="ECO:0000313" key="1">
    <source>
        <dbReference type="EMBL" id="MBD1432242.1"/>
    </source>
</evidence>
<accession>A0ABR7YLQ0</accession>
<name>A0ABR7YLQ0_9SPHI</name>
<sequence length="152" mass="17873">MKAPVRQTKTLPNAWYFEQVINTLAQGKNVKIPVRGDSMRPFLVDGDVVELHALIGKMPKRGSIVLAYYNERYVLHRVVRRKECRIWMTGDGNIGQIEQVTEADVRAIVYKAFRGNRSWMCDTAVRRWIGIIWFGLRPWRRVWNKILKVIYI</sequence>
<dbReference type="CDD" id="cd06462">
    <property type="entry name" value="Peptidase_S24_S26"/>
    <property type="match status" value="1"/>
</dbReference>
<dbReference type="RefSeq" id="WP_190993267.1">
    <property type="nucleotide sequence ID" value="NZ_JACOIK010000003.1"/>
</dbReference>
<organism evidence="1 2">
    <name type="scientific">Sphingobacterium micropteri</name>
    <dbReference type="NCBI Taxonomy" id="2763501"/>
    <lineage>
        <taxon>Bacteria</taxon>
        <taxon>Pseudomonadati</taxon>
        <taxon>Bacteroidota</taxon>
        <taxon>Sphingobacteriia</taxon>
        <taxon>Sphingobacteriales</taxon>
        <taxon>Sphingobacteriaceae</taxon>
        <taxon>Sphingobacterium</taxon>
    </lineage>
</organism>
<comment type="caution">
    <text evidence="1">The sequence shown here is derived from an EMBL/GenBank/DDBJ whole genome shotgun (WGS) entry which is preliminary data.</text>
</comment>
<dbReference type="SUPFAM" id="SSF51306">
    <property type="entry name" value="LexA/Signal peptidase"/>
    <property type="match status" value="1"/>
</dbReference>
<evidence type="ECO:0000313" key="2">
    <source>
        <dbReference type="Proteomes" id="UP000602759"/>
    </source>
</evidence>
<dbReference type="InterPro" id="IPR036286">
    <property type="entry name" value="LexA/Signal_pep-like_sf"/>
</dbReference>